<dbReference type="Proteomes" id="UP000650424">
    <property type="component" value="Unassembled WGS sequence"/>
</dbReference>
<reference evidence="1 2" key="1">
    <citation type="submission" date="2020-08" db="EMBL/GenBank/DDBJ databases">
        <title>Novel species isolated from subtropical streams in China.</title>
        <authorList>
            <person name="Lu H."/>
        </authorList>
    </citation>
    <scope>NUCLEOTIDE SEQUENCE [LARGE SCALE GENOMIC DNA]</scope>
    <source>
        <strain evidence="1 2">CY18W</strain>
    </source>
</reference>
<dbReference type="RefSeq" id="WP_186946742.1">
    <property type="nucleotide sequence ID" value="NZ_JACOGF010000003.1"/>
</dbReference>
<organism evidence="1 2">
    <name type="scientific">Undibacterium hunanense</name>
    <dbReference type="NCBI Taxonomy" id="2762292"/>
    <lineage>
        <taxon>Bacteria</taxon>
        <taxon>Pseudomonadati</taxon>
        <taxon>Pseudomonadota</taxon>
        <taxon>Betaproteobacteria</taxon>
        <taxon>Burkholderiales</taxon>
        <taxon>Oxalobacteraceae</taxon>
        <taxon>Undibacterium</taxon>
    </lineage>
</organism>
<evidence type="ECO:0000313" key="2">
    <source>
        <dbReference type="Proteomes" id="UP000650424"/>
    </source>
</evidence>
<protein>
    <submittedName>
        <fullName evidence="1">Uncharacterized protein</fullName>
    </submittedName>
</protein>
<evidence type="ECO:0000313" key="1">
    <source>
        <dbReference type="EMBL" id="MBC3917535.1"/>
    </source>
</evidence>
<gene>
    <name evidence="1" type="ORF">H8L32_08640</name>
</gene>
<dbReference type="EMBL" id="JACOGF010000003">
    <property type="protein sequence ID" value="MBC3917535.1"/>
    <property type="molecule type" value="Genomic_DNA"/>
</dbReference>
<accession>A0ABR6ZPW1</accession>
<proteinExistence type="predicted"/>
<comment type="caution">
    <text evidence="1">The sequence shown here is derived from an EMBL/GenBank/DDBJ whole genome shotgun (WGS) entry which is preliminary data.</text>
</comment>
<name>A0ABR6ZPW1_9BURK</name>
<sequence>MFTKSDLNQIDINIFGLHRYRGLYFVTYRQDAFAVPDSEENIYISRAPKYPGDNGIRFWLAAEMSRGEKLYGPYLQEAEFRPITEEKFYALVAEQCFSLIVKPQFPLNQSGKFVGALLMYSMETEFIVDLFAEYEDEYIHFYWHTTA</sequence>
<keyword evidence="2" id="KW-1185">Reference proteome</keyword>